<feature type="compositionally biased region" description="Basic and acidic residues" evidence="9">
    <location>
        <begin position="1012"/>
        <end position="1034"/>
    </location>
</feature>
<dbReference type="InterPro" id="IPR012501">
    <property type="entry name" value="Vps54_C"/>
</dbReference>
<feature type="coiled-coil region" evidence="8">
    <location>
        <begin position="243"/>
        <end position="301"/>
    </location>
</feature>
<feature type="region of interest" description="Disordered" evidence="9">
    <location>
        <begin position="16"/>
        <end position="38"/>
    </location>
</feature>
<protein>
    <recommendedName>
        <fullName evidence="3">Vacuolar protein sorting-associated protein 54</fullName>
    </recommendedName>
</protein>
<evidence type="ECO:0000259" key="11">
    <source>
        <dbReference type="Pfam" id="PF10475"/>
    </source>
</evidence>
<feature type="domain" description="Vacuolar protein sorting-associated protein 54 C-terminal" evidence="10">
    <location>
        <begin position="751"/>
        <end position="881"/>
    </location>
</feature>
<gene>
    <name evidence="12" type="ORF">K402DRAFT_332410</name>
</gene>
<comment type="subcellular location">
    <subcellularLocation>
        <location evidence="1">Golgi apparatus</location>
        <location evidence="1">trans-Golgi network</location>
    </subcellularLocation>
</comment>
<proteinExistence type="inferred from homology"/>
<dbReference type="GO" id="GO:0042147">
    <property type="term" value="P:retrograde transport, endosome to Golgi"/>
    <property type="evidence" value="ECO:0007669"/>
    <property type="project" value="InterPro"/>
</dbReference>
<evidence type="ECO:0000256" key="5">
    <source>
        <dbReference type="ARBA" id="ARBA00022927"/>
    </source>
</evidence>
<feature type="compositionally biased region" description="Low complexity" evidence="9">
    <location>
        <begin position="488"/>
        <end position="497"/>
    </location>
</feature>
<dbReference type="GO" id="GO:0019905">
    <property type="term" value="F:syntaxin binding"/>
    <property type="evidence" value="ECO:0007669"/>
    <property type="project" value="TreeGrafter"/>
</dbReference>
<evidence type="ECO:0000259" key="10">
    <source>
        <dbReference type="Pfam" id="PF07928"/>
    </source>
</evidence>
<dbReference type="GO" id="GO:0006896">
    <property type="term" value="P:Golgi to vacuole transport"/>
    <property type="evidence" value="ECO:0007669"/>
    <property type="project" value="TreeGrafter"/>
</dbReference>
<evidence type="ECO:0000256" key="3">
    <source>
        <dbReference type="ARBA" id="ARBA00017665"/>
    </source>
</evidence>
<evidence type="ECO:0000313" key="13">
    <source>
        <dbReference type="Proteomes" id="UP000800041"/>
    </source>
</evidence>
<dbReference type="GO" id="GO:0000938">
    <property type="term" value="C:GARP complex"/>
    <property type="evidence" value="ECO:0007669"/>
    <property type="project" value="InterPro"/>
</dbReference>
<accession>A0A6G1H0B8</accession>
<evidence type="ECO:0000256" key="4">
    <source>
        <dbReference type="ARBA" id="ARBA00022448"/>
    </source>
</evidence>
<evidence type="ECO:0000256" key="8">
    <source>
        <dbReference type="SAM" id="Coils"/>
    </source>
</evidence>
<keyword evidence="4" id="KW-0813">Transport</keyword>
<comment type="similarity">
    <text evidence="2">Belongs to the VPS54 family.</text>
</comment>
<feature type="domain" description="Vacuolar protein sorting-associated protein 54 N-terminal" evidence="11">
    <location>
        <begin position="212"/>
        <end position="331"/>
    </location>
</feature>
<evidence type="ECO:0000256" key="7">
    <source>
        <dbReference type="ARBA" id="ARBA00023054"/>
    </source>
</evidence>
<sequence length="1034" mass="113937">MNIAISTLLQPPIVRTGLLPHTTGPTSQKPPSTKDIPPVTLTNIPHVEPSAFKEYLTQVGSLFEAFQRSKAESEDDNTSQLFRRDRKGSKDDEYGELIERGLRNRESRESGLCSPSVASISSAAGGPPTMRRRSSGGIGKRNTVTPLSTIPSVYFEENFALENPRTFDVVSERSEVVRPHPSVVAEEAKSNDMNGSAAPARKALATNAILQEKLSWYMDTVEIHLISSISSASTSFFAALGSLRELQSEAAESVEKIKKLREDLQDLDKAMALGGLEIIAMKRRRENLRKLSQAVDQLRHIVEGATHCEELVESGELDLAIDRLDQLEELAAGTLNPFAEDVRWLLPEPMQELIDLRRLKAIEGLSQGIDQLRLRVGQGYEARFLDVLLGDLRQHVSAVPNRDTLQRWAAASTRGKPGHVRAPSKPPAYISTSDKLRADLLAILNNLNRSKHTVSATGAYREAIMREMKSLIRKHLPSSSDDDNESVASTSTRASRALSQQDKSSILARNLRSLDPDMAEELLFKVYCGVGEALRRLGIQVKVLLDVTSSISTPSPMPRSPPKSPTFASIDRNLSKPVATLSSGPNLQEELTQALDMSSLLGQAVDVAQTQITKILRVRSEQAVRLPLPMFLRYFTVNRLFADECEAVSGRSGASLRGIVNGQIHDFVSLLADAEKEKLAHDMEVDRWEARDFTERDSELLARVTQGMTSDPPAWSKASHVWEEVQVLPAPSADTNGTRKKEPRCAVIEEEIFILVESAICLLRGLETLETLVANIPTTSSDVSSAILEYLKIFNSRSYQLILGAGATRTANLKNINTKHLALASQALGFVITLIPYIREFVRRRPSSNSAALAEYDRVKRLLQDHQESIHTKLADIMNGRANIHTTAMGKVDWDKDTQREVSAHIETITKETVTLHRVLAKHLPPGTLGLILAEVFTSYREQWGKAFEEAEVRTEEGKKRLLRDAEFFDARIGKIDGGGDVGRALIDIVKAKKIAGAPGPTTTAAPASDDTPQKIDADSKGDSDVRTSEKEKE</sequence>
<dbReference type="GO" id="GO:0015031">
    <property type="term" value="P:protein transport"/>
    <property type="evidence" value="ECO:0007669"/>
    <property type="project" value="UniProtKB-KW"/>
</dbReference>
<feature type="region of interest" description="Disordered" evidence="9">
    <location>
        <begin position="997"/>
        <end position="1034"/>
    </location>
</feature>
<dbReference type="Proteomes" id="UP000800041">
    <property type="component" value="Unassembled WGS sequence"/>
</dbReference>
<dbReference type="EMBL" id="ML977156">
    <property type="protein sequence ID" value="KAF1986502.1"/>
    <property type="molecule type" value="Genomic_DNA"/>
</dbReference>
<name>A0A6G1H0B8_9PEZI</name>
<keyword evidence="13" id="KW-1185">Reference proteome</keyword>
<dbReference type="InterPro" id="IPR039745">
    <property type="entry name" value="Vps54"/>
</dbReference>
<evidence type="ECO:0000256" key="6">
    <source>
        <dbReference type="ARBA" id="ARBA00023034"/>
    </source>
</evidence>
<evidence type="ECO:0000256" key="2">
    <source>
        <dbReference type="ARBA" id="ARBA00009150"/>
    </source>
</evidence>
<feature type="region of interest" description="Disordered" evidence="9">
    <location>
        <begin position="475"/>
        <end position="502"/>
    </location>
</feature>
<feature type="compositionally biased region" description="Low complexity" evidence="9">
    <location>
        <begin position="997"/>
        <end position="1008"/>
    </location>
</feature>
<dbReference type="GO" id="GO:0005829">
    <property type="term" value="C:cytosol"/>
    <property type="evidence" value="ECO:0007669"/>
    <property type="project" value="GOC"/>
</dbReference>
<dbReference type="PANTHER" id="PTHR12965">
    <property type="entry name" value="VACUOLAR PROTEIN SORTING 54"/>
    <property type="match status" value="1"/>
</dbReference>
<dbReference type="OrthoDB" id="10259024at2759"/>
<feature type="region of interest" description="Disordered" evidence="9">
    <location>
        <begin position="68"/>
        <end position="143"/>
    </location>
</feature>
<dbReference type="InterPro" id="IPR019515">
    <property type="entry name" value="VPS54_N"/>
</dbReference>
<keyword evidence="5" id="KW-0653">Protein transport</keyword>
<feature type="compositionally biased region" description="Basic and acidic residues" evidence="9">
    <location>
        <begin position="88"/>
        <end position="109"/>
    </location>
</feature>
<keyword evidence="7 8" id="KW-0175">Coiled coil</keyword>
<dbReference type="PANTHER" id="PTHR12965:SF0">
    <property type="entry name" value="VACUOLAR PROTEIN SORTING-ASSOCIATED PROTEIN 54"/>
    <property type="match status" value="1"/>
</dbReference>
<evidence type="ECO:0000256" key="1">
    <source>
        <dbReference type="ARBA" id="ARBA00004601"/>
    </source>
</evidence>
<reference evidence="12" key="1">
    <citation type="journal article" date="2020" name="Stud. Mycol.">
        <title>101 Dothideomycetes genomes: a test case for predicting lifestyles and emergence of pathogens.</title>
        <authorList>
            <person name="Haridas S."/>
            <person name="Albert R."/>
            <person name="Binder M."/>
            <person name="Bloem J."/>
            <person name="Labutti K."/>
            <person name="Salamov A."/>
            <person name="Andreopoulos B."/>
            <person name="Baker S."/>
            <person name="Barry K."/>
            <person name="Bills G."/>
            <person name="Bluhm B."/>
            <person name="Cannon C."/>
            <person name="Castanera R."/>
            <person name="Culley D."/>
            <person name="Daum C."/>
            <person name="Ezra D."/>
            <person name="Gonzalez J."/>
            <person name="Henrissat B."/>
            <person name="Kuo A."/>
            <person name="Liang C."/>
            <person name="Lipzen A."/>
            <person name="Lutzoni F."/>
            <person name="Magnuson J."/>
            <person name="Mondo S."/>
            <person name="Nolan M."/>
            <person name="Ohm R."/>
            <person name="Pangilinan J."/>
            <person name="Park H.-J."/>
            <person name="Ramirez L."/>
            <person name="Alfaro M."/>
            <person name="Sun H."/>
            <person name="Tritt A."/>
            <person name="Yoshinaga Y."/>
            <person name="Zwiers L.-H."/>
            <person name="Turgeon B."/>
            <person name="Goodwin S."/>
            <person name="Spatafora J."/>
            <person name="Crous P."/>
            <person name="Grigoriev I."/>
        </authorList>
    </citation>
    <scope>NUCLEOTIDE SEQUENCE</scope>
    <source>
        <strain evidence="12">CBS 113979</strain>
    </source>
</reference>
<dbReference type="Pfam" id="PF10475">
    <property type="entry name" value="Vps54_N"/>
    <property type="match status" value="1"/>
</dbReference>
<evidence type="ECO:0000256" key="9">
    <source>
        <dbReference type="SAM" id="MobiDB-lite"/>
    </source>
</evidence>
<dbReference type="AlphaFoldDB" id="A0A6G1H0B8"/>
<keyword evidence="6" id="KW-0333">Golgi apparatus</keyword>
<organism evidence="12 13">
    <name type="scientific">Aulographum hederae CBS 113979</name>
    <dbReference type="NCBI Taxonomy" id="1176131"/>
    <lineage>
        <taxon>Eukaryota</taxon>
        <taxon>Fungi</taxon>
        <taxon>Dikarya</taxon>
        <taxon>Ascomycota</taxon>
        <taxon>Pezizomycotina</taxon>
        <taxon>Dothideomycetes</taxon>
        <taxon>Pleosporomycetidae</taxon>
        <taxon>Aulographales</taxon>
        <taxon>Aulographaceae</taxon>
    </lineage>
</organism>
<dbReference type="Pfam" id="PF07928">
    <property type="entry name" value="Vps54"/>
    <property type="match status" value="1"/>
</dbReference>
<evidence type="ECO:0000313" key="12">
    <source>
        <dbReference type="EMBL" id="KAF1986502.1"/>
    </source>
</evidence>